<evidence type="ECO:0000313" key="3">
    <source>
        <dbReference type="EMBL" id="EFJ04387.1"/>
    </source>
</evidence>
<sequence>MDQEGIRPNEITLISILDGFSSCNALEQGKSVHKSIDSTFILCDVRVGTALVDMYGKCGDIGEAKAVFDAMRTKNEVTWNAMMAAYAQNGHSNLAIRLFQLMSVEGVKPDDANFVSVLEACGDAGDLTVEFDRAREIFDSAESKDVVLWTALLVAYVQSGHGKEGFRVFVCMDLEGFTLDEACFISALDACGSVLAVDEGKLVHASLLSDYKYYLSTKIQNALVHMYGQCGHLREARKIFEDMRSRDKVSWNGILTAYVRHGQIHDTLDLFLRMNLEGIPPNAITFTNVLS</sequence>
<dbReference type="PANTHER" id="PTHR47926:SF533">
    <property type="entry name" value="DYW DOMAIN-CONTAINING PROTEIN"/>
    <property type="match status" value="1"/>
</dbReference>
<feature type="repeat" description="PPR" evidence="2">
    <location>
        <begin position="247"/>
        <end position="281"/>
    </location>
</feature>
<dbReference type="FunFam" id="1.25.40.10:FF:000031">
    <property type="entry name" value="Pentatricopeptide repeat-containing protein mitochondrial"/>
    <property type="match status" value="1"/>
</dbReference>
<feature type="repeat" description="PPR" evidence="2">
    <location>
        <begin position="75"/>
        <end position="109"/>
    </location>
</feature>
<dbReference type="AlphaFoldDB" id="D8TG30"/>
<evidence type="ECO:0000256" key="1">
    <source>
        <dbReference type="ARBA" id="ARBA00022737"/>
    </source>
</evidence>
<dbReference type="Gene3D" id="1.25.40.10">
    <property type="entry name" value="Tetratricopeptide repeat domain"/>
    <property type="match status" value="3"/>
</dbReference>
<dbReference type="PROSITE" id="PS51375">
    <property type="entry name" value="PPR"/>
    <property type="match status" value="4"/>
</dbReference>
<dbReference type="InterPro" id="IPR002885">
    <property type="entry name" value="PPR_rpt"/>
</dbReference>
<dbReference type="Proteomes" id="UP000001514">
    <property type="component" value="Unassembled WGS sequence"/>
</dbReference>
<dbReference type="Gramene" id="EFJ04387">
    <property type="protein sequence ID" value="EFJ04387"/>
    <property type="gene ID" value="SELMODRAFT_47998"/>
</dbReference>
<keyword evidence="4" id="KW-1185">Reference proteome</keyword>
<organism evidence="4">
    <name type="scientific">Selaginella moellendorffii</name>
    <name type="common">Spikemoss</name>
    <dbReference type="NCBI Taxonomy" id="88036"/>
    <lineage>
        <taxon>Eukaryota</taxon>
        <taxon>Viridiplantae</taxon>
        <taxon>Streptophyta</taxon>
        <taxon>Embryophyta</taxon>
        <taxon>Tracheophyta</taxon>
        <taxon>Lycopodiopsida</taxon>
        <taxon>Selaginellales</taxon>
        <taxon>Selaginellaceae</taxon>
        <taxon>Selaginella</taxon>
    </lineage>
</organism>
<name>D8TG30_SELML</name>
<dbReference type="NCBIfam" id="TIGR00756">
    <property type="entry name" value="PPR"/>
    <property type="match status" value="4"/>
</dbReference>
<dbReference type="InParanoid" id="D8TG30"/>
<dbReference type="EMBL" id="GL377901">
    <property type="protein sequence ID" value="EFJ04387.1"/>
    <property type="molecule type" value="Genomic_DNA"/>
</dbReference>
<dbReference type="GO" id="GO:0003723">
    <property type="term" value="F:RNA binding"/>
    <property type="evidence" value="ECO:0007669"/>
    <property type="project" value="InterPro"/>
</dbReference>
<dbReference type="HOGENOM" id="CLU_002706_0_0_1"/>
<dbReference type="GO" id="GO:0009451">
    <property type="term" value="P:RNA modification"/>
    <property type="evidence" value="ECO:0007669"/>
    <property type="project" value="InterPro"/>
</dbReference>
<dbReference type="eggNOG" id="KOG4197">
    <property type="taxonomic scope" value="Eukaryota"/>
</dbReference>
<dbReference type="InterPro" id="IPR011990">
    <property type="entry name" value="TPR-like_helical_dom_sf"/>
</dbReference>
<dbReference type="FunFam" id="1.25.40.10:FF:000285">
    <property type="entry name" value="Pentatricopeptide repeat-containing protein, chloroplastic"/>
    <property type="match status" value="1"/>
</dbReference>
<dbReference type="Pfam" id="PF13041">
    <property type="entry name" value="PPR_2"/>
    <property type="match status" value="2"/>
</dbReference>
<evidence type="ECO:0000256" key="2">
    <source>
        <dbReference type="PROSITE-ProRule" id="PRU00708"/>
    </source>
</evidence>
<reference evidence="3 4" key="1">
    <citation type="journal article" date="2011" name="Science">
        <title>The Selaginella genome identifies genetic changes associated with the evolution of vascular plants.</title>
        <authorList>
            <person name="Banks J.A."/>
            <person name="Nishiyama T."/>
            <person name="Hasebe M."/>
            <person name="Bowman J.L."/>
            <person name="Gribskov M."/>
            <person name="dePamphilis C."/>
            <person name="Albert V.A."/>
            <person name="Aono N."/>
            <person name="Aoyama T."/>
            <person name="Ambrose B.A."/>
            <person name="Ashton N.W."/>
            <person name="Axtell M.J."/>
            <person name="Barker E."/>
            <person name="Barker M.S."/>
            <person name="Bennetzen J.L."/>
            <person name="Bonawitz N.D."/>
            <person name="Chapple C."/>
            <person name="Cheng C."/>
            <person name="Correa L.G."/>
            <person name="Dacre M."/>
            <person name="DeBarry J."/>
            <person name="Dreyer I."/>
            <person name="Elias M."/>
            <person name="Engstrom E.M."/>
            <person name="Estelle M."/>
            <person name="Feng L."/>
            <person name="Finet C."/>
            <person name="Floyd S.K."/>
            <person name="Frommer W.B."/>
            <person name="Fujita T."/>
            <person name="Gramzow L."/>
            <person name="Gutensohn M."/>
            <person name="Harholt J."/>
            <person name="Hattori M."/>
            <person name="Heyl A."/>
            <person name="Hirai T."/>
            <person name="Hiwatashi Y."/>
            <person name="Ishikawa M."/>
            <person name="Iwata M."/>
            <person name="Karol K.G."/>
            <person name="Koehler B."/>
            <person name="Kolukisaoglu U."/>
            <person name="Kubo M."/>
            <person name="Kurata T."/>
            <person name="Lalonde S."/>
            <person name="Li K."/>
            <person name="Li Y."/>
            <person name="Litt A."/>
            <person name="Lyons E."/>
            <person name="Manning G."/>
            <person name="Maruyama T."/>
            <person name="Michael T.P."/>
            <person name="Mikami K."/>
            <person name="Miyazaki S."/>
            <person name="Morinaga S."/>
            <person name="Murata T."/>
            <person name="Mueller-Roeber B."/>
            <person name="Nelson D.R."/>
            <person name="Obara M."/>
            <person name="Oguri Y."/>
            <person name="Olmstead R.G."/>
            <person name="Onodera N."/>
            <person name="Petersen B.L."/>
            <person name="Pils B."/>
            <person name="Prigge M."/>
            <person name="Rensing S.A."/>
            <person name="Riano-Pachon D.M."/>
            <person name="Roberts A.W."/>
            <person name="Sato Y."/>
            <person name="Scheller H.V."/>
            <person name="Schulz B."/>
            <person name="Schulz C."/>
            <person name="Shakirov E.V."/>
            <person name="Shibagaki N."/>
            <person name="Shinohara N."/>
            <person name="Shippen D.E."/>
            <person name="Soerensen I."/>
            <person name="Sotooka R."/>
            <person name="Sugimoto N."/>
            <person name="Sugita M."/>
            <person name="Sumikawa N."/>
            <person name="Tanurdzic M."/>
            <person name="Theissen G."/>
            <person name="Ulvskov P."/>
            <person name="Wakazuki S."/>
            <person name="Weng J.K."/>
            <person name="Willats W.W."/>
            <person name="Wipf D."/>
            <person name="Wolf P.G."/>
            <person name="Yang L."/>
            <person name="Zimmer A.D."/>
            <person name="Zhu Q."/>
            <person name="Mitros T."/>
            <person name="Hellsten U."/>
            <person name="Loque D."/>
            <person name="Otillar R."/>
            <person name="Salamov A."/>
            <person name="Schmutz J."/>
            <person name="Shapiro H."/>
            <person name="Lindquist E."/>
            <person name="Lucas S."/>
            <person name="Rokhsar D."/>
            <person name="Grigoriev I.V."/>
        </authorList>
    </citation>
    <scope>NUCLEOTIDE SEQUENCE [LARGE SCALE GENOMIC DNA]</scope>
</reference>
<feature type="repeat" description="PPR" evidence="2">
    <location>
        <begin position="216"/>
        <end position="246"/>
    </location>
</feature>
<evidence type="ECO:0008006" key="5">
    <source>
        <dbReference type="Google" id="ProtNLM"/>
    </source>
</evidence>
<dbReference type="KEGG" id="smo:SELMODRAFT_47998"/>
<evidence type="ECO:0000313" key="4">
    <source>
        <dbReference type="Proteomes" id="UP000001514"/>
    </source>
</evidence>
<accession>D8TG30</accession>
<protein>
    <recommendedName>
        <fullName evidence="5">Pentacotripeptide-repeat region of PRORP domain-containing protein</fullName>
    </recommendedName>
</protein>
<gene>
    <name evidence="3" type="ORF">SELMODRAFT_47998</name>
</gene>
<dbReference type="Pfam" id="PF01535">
    <property type="entry name" value="PPR"/>
    <property type="match status" value="2"/>
</dbReference>
<keyword evidence="1" id="KW-0677">Repeat</keyword>
<proteinExistence type="predicted"/>
<feature type="repeat" description="PPR" evidence="2">
    <location>
        <begin position="145"/>
        <end position="179"/>
    </location>
</feature>
<dbReference type="PANTHER" id="PTHR47926">
    <property type="entry name" value="PENTATRICOPEPTIDE REPEAT-CONTAINING PROTEIN"/>
    <property type="match status" value="1"/>
</dbReference>
<feature type="non-terminal residue" evidence="3">
    <location>
        <position position="291"/>
    </location>
</feature>
<dbReference type="InterPro" id="IPR046960">
    <property type="entry name" value="PPR_At4g14850-like_plant"/>
</dbReference>